<gene>
    <name evidence="4" type="primary">slt_1</name>
    <name evidence="4" type="ORF">GAK29_00239</name>
</gene>
<dbReference type="Proteomes" id="UP000490535">
    <property type="component" value="Unassembled WGS sequence"/>
</dbReference>
<reference evidence="5" key="1">
    <citation type="journal article" date="2020" name="MBio">
        <title>Horizontal gene transfer to a defensive symbiont with a reduced genome amongst a multipartite beetle microbiome.</title>
        <authorList>
            <person name="Waterworth S.C."/>
            <person name="Florez L.V."/>
            <person name="Rees E.R."/>
            <person name="Hertweck C."/>
            <person name="Kaltenpoth M."/>
            <person name="Kwan J.C."/>
        </authorList>
    </citation>
    <scope>NUCLEOTIDE SEQUENCE [LARGE SCALE GENOMIC DNA]</scope>
</reference>
<sequence length="231" mass="25670">MKSKILLRLFLVSNISFFSGALYAAPYDDLIVKHSYDQGLDPNLVRSVIYRESAFNPNARSNKNAQGLMQVIPSTARLMGVNPSSLYDPEMNIIAGTRYLAFLSKRFNGDLTKIIAGYNAGHGAVDKFGGVPPYRETRNYVRTVSDKYIALSNGGYIPARSYNYANYTYTAKPVSYKQGDSRLVMQQVMNSDTTIYNRNAVIAAQLAAQQAQAKQAQQAQQQNEGNTYANF</sequence>
<evidence type="ECO:0000313" key="5">
    <source>
        <dbReference type="Proteomes" id="UP000490535"/>
    </source>
</evidence>
<evidence type="ECO:0000313" key="4">
    <source>
        <dbReference type="EMBL" id="KAF1028143.1"/>
    </source>
</evidence>
<evidence type="ECO:0000259" key="3">
    <source>
        <dbReference type="Pfam" id="PF01464"/>
    </source>
</evidence>
<dbReference type="GO" id="GO:0008933">
    <property type="term" value="F:peptidoglycan lytic transglycosylase activity"/>
    <property type="evidence" value="ECO:0007669"/>
    <property type="project" value="InterPro"/>
</dbReference>
<keyword evidence="2" id="KW-0732">Signal</keyword>
<dbReference type="PANTHER" id="PTHR37423:SF2">
    <property type="entry name" value="MEMBRANE-BOUND LYTIC MUREIN TRANSGLYCOSYLASE C"/>
    <property type="match status" value="1"/>
</dbReference>
<dbReference type="Gene3D" id="1.10.530.10">
    <property type="match status" value="1"/>
</dbReference>
<dbReference type="Pfam" id="PF01464">
    <property type="entry name" value="SLT"/>
    <property type="match status" value="1"/>
</dbReference>
<accession>A0A833PIE6</accession>
<dbReference type="InterPro" id="IPR023346">
    <property type="entry name" value="Lysozyme-like_dom_sf"/>
</dbReference>
<proteinExistence type="inferred from homology"/>
<dbReference type="GO" id="GO:0016020">
    <property type="term" value="C:membrane"/>
    <property type="evidence" value="ECO:0007669"/>
    <property type="project" value="InterPro"/>
</dbReference>
<dbReference type="CDD" id="cd13401">
    <property type="entry name" value="Slt70-like"/>
    <property type="match status" value="1"/>
</dbReference>
<organism evidence="4 5">
    <name type="scientific">Acinetobacter bereziniae</name>
    <name type="common">Acinetobacter genomosp. 10</name>
    <dbReference type="NCBI Taxonomy" id="106648"/>
    <lineage>
        <taxon>Bacteria</taxon>
        <taxon>Pseudomonadati</taxon>
        <taxon>Pseudomonadota</taxon>
        <taxon>Gammaproteobacteria</taxon>
        <taxon>Moraxellales</taxon>
        <taxon>Moraxellaceae</taxon>
        <taxon>Acinetobacter</taxon>
    </lineage>
</organism>
<feature type="chain" id="PRO_5032860868" evidence="2">
    <location>
        <begin position="25"/>
        <end position="231"/>
    </location>
</feature>
<protein>
    <submittedName>
        <fullName evidence="4">Soluble lytic murein transglycosylase</fullName>
    </submittedName>
</protein>
<dbReference type="SUPFAM" id="SSF53955">
    <property type="entry name" value="Lysozyme-like"/>
    <property type="match status" value="1"/>
</dbReference>
<evidence type="ECO:0000256" key="1">
    <source>
        <dbReference type="ARBA" id="ARBA00007734"/>
    </source>
</evidence>
<name>A0A833PIE6_ACIBZ</name>
<dbReference type="InterPro" id="IPR008258">
    <property type="entry name" value="Transglycosylase_SLT_dom_1"/>
</dbReference>
<dbReference type="GO" id="GO:0000270">
    <property type="term" value="P:peptidoglycan metabolic process"/>
    <property type="evidence" value="ECO:0007669"/>
    <property type="project" value="InterPro"/>
</dbReference>
<evidence type="ECO:0000256" key="2">
    <source>
        <dbReference type="SAM" id="SignalP"/>
    </source>
</evidence>
<dbReference type="PROSITE" id="PS00922">
    <property type="entry name" value="TRANSGLYCOSYLASE"/>
    <property type="match status" value="1"/>
</dbReference>
<dbReference type="AlphaFoldDB" id="A0A833PIE6"/>
<dbReference type="InterPro" id="IPR000189">
    <property type="entry name" value="Transglyc_AS"/>
</dbReference>
<comment type="similarity">
    <text evidence="1">Belongs to the transglycosylase Slt family.</text>
</comment>
<feature type="domain" description="Transglycosylase SLT" evidence="3">
    <location>
        <begin position="30"/>
        <end position="129"/>
    </location>
</feature>
<dbReference type="EMBL" id="WNDP01000003">
    <property type="protein sequence ID" value="KAF1028143.1"/>
    <property type="molecule type" value="Genomic_DNA"/>
</dbReference>
<dbReference type="PANTHER" id="PTHR37423">
    <property type="entry name" value="SOLUBLE LYTIC MUREIN TRANSGLYCOSYLASE-RELATED"/>
    <property type="match status" value="1"/>
</dbReference>
<comment type="caution">
    <text evidence="4">The sequence shown here is derived from an EMBL/GenBank/DDBJ whole genome shotgun (WGS) entry which is preliminary data.</text>
</comment>
<feature type="signal peptide" evidence="2">
    <location>
        <begin position="1"/>
        <end position="24"/>
    </location>
</feature>